<evidence type="ECO:0000313" key="1">
    <source>
        <dbReference type="Proteomes" id="UP000025227"/>
    </source>
</evidence>
<reference evidence="2" key="1">
    <citation type="submission" date="2020-12" db="UniProtKB">
        <authorList>
            <consortium name="WormBaseParasite"/>
        </authorList>
    </citation>
    <scope>IDENTIFICATION</scope>
    <source>
        <strain evidence="2">MHco3</strain>
    </source>
</reference>
<accession>A0A7I4Z6V5</accession>
<proteinExistence type="predicted"/>
<keyword evidence="1" id="KW-1185">Reference proteome</keyword>
<name>A0A7I4Z6V5_HAECO</name>
<dbReference type="AlphaFoldDB" id="A0A7I4Z6V5"/>
<dbReference type="WBParaSite" id="HCON_00184430-00001">
    <property type="protein sequence ID" value="HCON_00184430-00001"/>
    <property type="gene ID" value="HCON_00184430"/>
</dbReference>
<evidence type="ECO:0000313" key="2">
    <source>
        <dbReference type="WBParaSite" id="HCON_00184430-00001"/>
    </source>
</evidence>
<sequence length="84" mass="10054">MWMLVCFFLPAILFCICALIVWLRVLHVNRRREKRDKRDRKLEDAKQLEKKSEVVCSIPIRVLDVETGKTFIYSSNEEIRPECQ</sequence>
<dbReference type="OrthoDB" id="5863914at2759"/>
<dbReference type="Proteomes" id="UP000025227">
    <property type="component" value="Unplaced"/>
</dbReference>
<protein>
    <submittedName>
        <fullName evidence="2">Transmembrane protein</fullName>
    </submittedName>
</protein>
<organism evidence="1 2">
    <name type="scientific">Haemonchus contortus</name>
    <name type="common">Barber pole worm</name>
    <dbReference type="NCBI Taxonomy" id="6289"/>
    <lineage>
        <taxon>Eukaryota</taxon>
        <taxon>Metazoa</taxon>
        <taxon>Ecdysozoa</taxon>
        <taxon>Nematoda</taxon>
        <taxon>Chromadorea</taxon>
        <taxon>Rhabditida</taxon>
        <taxon>Rhabditina</taxon>
        <taxon>Rhabditomorpha</taxon>
        <taxon>Strongyloidea</taxon>
        <taxon>Trichostrongylidae</taxon>
        <taxon>Haemonchus</taxon>
    </lineage>
</organism>
<dbReference type="OMA" id="AMFLYNS"/>